<proteinExistence type="predicted"/>
<evidence type="ECO:0000259" key="4">
    <source>
        <dbReference type="Pfam" id="PF03358"/>
    </source>
</evidence>
<keyword evidence="2" id="KW-0288">FMN</keyword>
<dbReference type="SUPFAM" id="SSF52218">
    <property type="entry name" value="Flavoproteins"/>
    <property type="match status" value="1"/>
</dbReference>
<gene>
    <name evidence="5" type="ORF">HDA33_001116</name>
</gene>
<dbReference type="InterPro" id="IPR051814">
    <property type="entry name" value="NAD(P)H-dep_FMN_reductase"/>
</dbReference>
<dbReference type="Pfam" id="PF03358">
    <property type="entry name" value="FMN_red"/>
    <property type="match status" value="1"/>
</dbReference>
<dbReference type="NCBIfam" id="TIGR04037">
    <property type="entry name" value="LLM_duo_CE1759"/>
    <property type="match status" value="1"/>
</dbReference>
<sequence>MIGQGAFEATDPFTPQARHVAVVSGGSGDPSQTRMLAERMAEAASAALSEHGVVPEIHLITLRELATDIAQAMVTFAVSPALRAALDEVQQADAVIAVSPTFKASYSGLFKSFWDLVDDESLLGVPVLLGATGGTVRHSLMIDTALRPLFAYLKSRIVPTAVFAASDDWGEADGAQASTRTDPLRSRIRAAGRDLAEILLNRPPRARAAAPETLDLEVTPFEQLLNPDA</sequence>
<dbReference type="EMBL" id="JACHMW010000001">
    <property type="protein sequence ID" value="MBB5848552.1"/>
    <property type="molecule type" value="Genomic_DNA"/>
</dbReference>
<keyword evidence="6" id="KW-1185">Reference proteome</keyword>
<dbReference type="RefSeq" id="WP_184171736.1">
    <property type="nucleotide sequence ID" value="NZ_BAABAG010000001.1"/>
</dbReference>
<comment type="caution">
    <text evidence="5">The sequence shown here is derived from an EMBL/GenBank/DDBJ whole genome shotgun (WGS) entry which is preliminary data.</text>
</comment>
<dbReference type="GO" id="GO:0052873">
    <property type="term" value="F:FMN reductase (NADPH) activity"/>
    <property type="evidence" value="ECO:0007669"/>
    <property type="project" value="UniProtKB-EC"/>
</dbReference>
<evidence type="ECO:0000256" key="1">
    <source>
        <dbReference type="ARBA" id="ARBA00022630"/>
    </source>
</evidence>
<dbReference type="EC" id="1.5.1.38" evidence="5"/>
<dbReference type="PANTHER" id="PTHR43408:SF2">
    <property type="entry name" value="FMN REDUCTASE (NADPH)"/>
    <property type="match status" value="1"/>
</dbReference>
<dbReference type="AlphaFoldDB" id="A0A7W9N0Z5"/>
<dbReference type="InterPro" id="IPR005025">
    <property type="entry name" value="FMN_Rdtase-like_dom"/>
</dbReference>
<evidence type="ECO:0000256" key="2">
    <source>
        <dbReference type="ARBA" id="ARBA00022643"/>
    </source>
</evidence>
<reference evidence="5 6" key="1">
    <citation type="submission" date="2020-08" db="EMBL/GenBank/DDBJ databases">
        <title>Sequencing the genomes of 1000 actinobacteria strains.</title>
        <authorList>
            <person name="Klenk H.-P."/>
        </authorList>
    </citation>
    <scope>NUCLEOTIDE SEQUENCE [LARGE SCALE GENOMIC DNA]</scope>
    <source>
        <strain evidence="5 6">DSM 17945</strain>
    </source>
</reference>
<evidence type="ECO:0000313" key="5">
    <source>
        <dbReference type="EMBL" id="MBB5848552.1"/>
    </source>
</evidence>
<organism evidence="5 6">
    <name type="scientific">Micrococcus endophyticus</name>
    <dbReference type="NCBI Taxonomy" id="455343"/>
    <lineage>
        <taxon>Bacteria</taxon>
        <taxon>Bacillati</taxon>
        <taxon>Actinomycetota</taxon>
        <taxon>Actinomycetes</taxon>
        <taxon>Micrococcales</taxon>
        <taxon>Micrococcaceae</taxon>
        <taxon>Micrococcus</taxon>
    </lineage>
</organism>
<keyword evidence="3 5" id="KW-0560">Oxidoreductase</keyword>
<dbReference type="Gene3D" id="3.40.50.360">
    <property type="match status" value="1"/>
</dbReference>
<accession>A0A7W9N0Z5</accession>
<dbReference type="InterPro" id="IPR023932">
    <property type="entry name" value="CE1759_FMN_reduct"/>
</dbReference>
<keyword evidence="1" id="KW-0285">Flavoprotein</keyword>
<dbReference type="InterPro" id="IPR029039">
    <property type="entry name" value="Flavoprotein-like_sf"/>
</dbReference>
<protein>
    <submittedName>
        <fullName evidence="5">FMN reductase</fullName>
        <ecNumber evidence="5">1.5.1.38</ecNumber>
    </submittedName>
</protein>
<feature type="domain" description="NADPH-dependent FMN reductase-like" evidence="4">
    <location>
        <begin position="20"/>
        <end position="169"/>
    </location>
</feature>
<name>A0A7W9N0Z5_9MICC</name>
<dbReference type="Proteomes" id="UP000567246">
    <property type="component" value="Unassembled WGS sequence"/>
</dbReference>
<evidence type="ECO:0000256" key="3">
    <source>
        <dbReference type="ARBA" id="ARBA00023002"/>
    </source>
</evidence>
<evidence type="ECO:0000313" key="6">
    <source>
        <dbReference type="Proteomes" id="UP000567246"/>
    </source>
</evidence>
<dbReference type="PANTHER" id="PTHR43408">
    <property type="entry name" value="FMN REDUCTASE (NADPH)"/>
    <property type="match status" value="1"/>
</dbReference>